<evidence type="ECO:0000313" key="3">
    <source>
        <dbReference type="Proteomes" id="UP000002384"/>
    </source>
</evidence>
<reference evidence="3" key="1">
    <citation type="journal article" date="2011" name="MBio">
        <title>Novel metabolic attributes of the genus Cyanothece, comprising a group of unicellular nitrogen-fixing Cyanobacteria.</title>
        <authorList>
            <person name="Bandyopadhyay A."/>
            <person name="Elvitigala T."/>
            <person name="Welsh E."/>
            <person name="Stockel J."/>
            <person name="Liberton M."/>
            <person name="Min H."/>
            <person name="Sherman L.A."/>
            <person name="Pakrasi H.B."/>
        </authorList>
    </citation>
    <scope>NUCLEOTIDE SEQUENCE [LARGE SCALE GENOMIC DNA]</scope>
    <source>
        <strain evidence="3">PCC 7424</strain>
    </source>
</reference>
<proteinExistence type="predicted"/>
<name>B7KD02_GLOC7</name>
<keyword evidence="1" id="KW-0472">Membrane</keyword>
<sequence>MMTIAIFFINLAQIGILATALSLFTLHCLQLFLWDYRDNEIVKIFELVKAMGVFLIIFSISLFFVVFLFT</sequence>
<dbReference type="HOGENOM" id="CLU_2751030_0_0_3"/>
<dbReference type="EMBL" id="CP001291">
    <property type="protein sequence ID" value="ACK73123.1"/>
    <property type="molecule type" value="Genomic_DNA"/>
</dbReference>
<dbReference type="eggNOG" id="ENOG5030HGV">
    <property type="taxonomic scope" value="Bacteria"/>
</dbReference>
<feature type="transmembrane region" description="Helical" evidence="1">
    <location>
        <begin position="47"/>
        <end position="69"/>
    </location>
</feature>
<keyword evidence="1" id="KW-1133">Transmembrane helix</keyword>
<evidence type="ECO:0000313" key="2">
    <source>
        <dbReference type="EMBL" id="ACK73123.1"/>
    </source>
</evidence>
<gene>
    <name evidence="2" type="ordered locus">PCC7424_4764</name>
</gene>
<feature type="transmembrane region" description="Helical" evidence="1">
    <location>
        <begin position="6"/>
        <end position="26"/>
    </location>
</feature>
<protein>
    <submittedName>
        <fullName evidence="2">Uncharacterized protein</fullName>
    </submittedName>
</protein>
<dbReference type="Proteomes" id="UP000002384">
    <property type="component" value="Chromosome"/>
</dbReference>
<evidence type="ECO:0000256" key="1">
    <source>
        <dbReference type="SAM" id="Phobius"/>
    </source>
</evidence>
<dbReference type="KEGG" id="cyc:PCC7424_4764"/>
<dbReference type="AlphaFoldDB" id="B7KD02"/>
<keyword evidence="1" id="KW-0812">Transmembrane</keyword>
<organism evidence="2 3">
    <name type="scientific">Gloeothece citriformis (strain PCC 7424)</name>
    <name type="common">Cyanothece sp. (strain PCC 7424)</name>
    <dbReference type="NCBI Taxonomy" id="65393"/>
    <lineage>
        <taxon>Bacteria</taxon>
        <taxon>Bacillati</taxon>
        <taxon>Cyanobacteriota</taxon>
        <taxon>Cyanophyceae</taxon>
        <taxon>Oscillatoriophycideae</taxon>
        <taxon>Chroococcales</taxon>
        <taxon>Aphanothecaceae</taxon>
        <taxon>Gloeothece</taxon>
        <taxon>Gloeothece citriformis</taxon>
    </lineage>
</organism>
<keyword evidence="3" id="KW-1185">Reference proteome</keyword>
<accession>B7KD02</accession>